<feature type="domain" description="Protein kinase" evidence="1">
    <location>
        <begin position="1"/>
        <end position="167"/>
    </location>
</feature>
<dbReference type="EMBL" id="JASNQZ010000007">
    <property type="protein sequence ID" value="KAL0954628.1"/>
    <property type="molecule type" value="Genomic_DNA"/>
</dbReference>
<evidence type="ECO:0000313" key="3">
    <source>
        <dbReference type="Proteomes" id="UP001556367"/>
    </source>
</evidence>
<reference evidence="3" key="1">
    <citation type="submission" date="2024-06" db="EMBL/GenBank/DDBJ databases">
        <title>Multi-omics analyses provide insights into the biosynthesis of the anticancer antibiotic pleurotin in Hohenbuehelia grisea.</title>
        <authorList>
            <person name="Weaver J.A."/>
            <person name="Alberti F."/>
        </authorList>
    </citation>
    <scope>NUCLEOTIDE SEQUENCE [LARGE SCALE GENOMIC DNA]</scope>
    <source>
        <strain evidence="3">T-177</strain>
    </source>
</reference>
<dbReference type="PROSITE" id="PS50011">
    <property type="entry name" value="PROTEIN_KINASE_DOM"/>
    <property type="match status" value="1"/>
</dbReference>
<dbReference type="InterPro" id="IPR000719">
    <property type="entry name" value="Prot_kinase_dom"/>
</dbReference>
<accession>A0ABR3JGT4</accession>
<evidence type="ECO:0000259" key="1">
    <source>
        <dbReference type="PROSITE" id="PS50011"/>
    </source>
</evidence>
<protein>
    <recommendedName>
        <fullName evidence="1">Protein kinase domain-containing protein</fullName>
    </recommendedName>
</protein>
<name>A0ABR3JGT4_9AGAR</name>
<organism evidence="2 3">
    <name type="scientific">Hohenbuehelia grisea</name>
    <dbReference type="NCBI Taxonomy" id="104357"/>
    <lineage>
        <taxon>Eukaryota</taxon>
        <taxon>Fungi</taxon>
        <taxon>Dikarya</taxon>
        <taxon>Basidiomycota</taxon>
        <taxon>Agaricomycotina</taxon>
        <taxon>Agaricomycetes</taxon>
        <taxon>Agaricomycetidae</taxon>
        <taxon>Agaricales</taxon>
        <taxon>Pleurotineae</taxon>
        <taxon>Pleurotaceae</taxon>
        <taxon>Hohenbuehelia</taxon>
    </lineage>
</organism>
<sequence>MELIHGANATKFCKRPPVSIERSLMPVLAEALAEALFSIHDLDVMHTDFDLRNIMFLISEGVSTIESVPEIVVVDFNGARPLSSDPENVVIDAWALLARLEELGIPPEQIVRWYSKSTLQNPRPPWLRIFNNKTKPNVFYESWIRLVRFKHYLREPEFKAPPEDYIF</sequence>
<dbReference type="InterPro" id="IPR011009">
    <property type="entry name" value="Kinase-like_dom_sf"/>
</dbReference>
<dbReference type="Gene3D" id="1.10.510.10">
    <property type="entry name" value="Transferase(Phosphotransferase) domain 1"/>
    <property type="match status" value="1"/>
</dbReference>
<proteinExistence type="predicted"/>
<dbReference type="SUPFAM" id="SSF56112">
    <property type="entry name" value="Protein kinase-like (PK-like)"/>
    <property type="match status" value="1"/>
</dbReference>
<keyword evidence="3" id="KW-1185">Reference proteome</keyword>
<gene>
    <name evidence="2" type="ORF">HGRIS_003583</name>
</gene>
<evidence type="ECO:0000313" key="2">
    <source>
        <dbReference type="EMBL" id="KAL0954628.1"/>
    </source>
</evidence>
<dbReference type="Proteomes" id="UP001556367">
    <property type="component" value="Unassembled WGS sequence"/>
</dbReference>
<comment type="caution">
    <text evidence="2">The sequence shown here is derived from an EMBL/GenBank/DDBJ whole genome shotgun (WGS) entry which is preliminary data.</text>
</comment>